<name>A0A371CWW6_9APHY</name>
<sequence length="347" mass="38789">MGQDNENDKKARWLVVLGAKGEKCYKTQKHIYVKGGKWSSPFPMVVYVSTEEEANDVLSFEPAIPLIMRAETLQEKAQLAMSLPGWDTILQERNETINDAIDAVNLTDRPIWRKVAPFGRAIAYMLTKGESEKPANKDWQDLLESSMQAVRLSSPERRAVPPDPAPARSPSPLPAPPTTPRKLRPGSVRWSEAQQDYVFSPPASGTPQPTPDPGPSQSHIPAEIFEDPTFNELIFPTPHHAVDLGPGFVYQHVRNLRGIKSTHSVPVADRLSVPSCGSAADTFLQAFGYDVESKVIVERELSQSVEMGDFVRRMSAHGLPVLEAKYIWYLYEYGREGRAYYSDTHIM</sequence>
<dbReference type="OrthoDB" id="2757513at2759"/>
<organism evidence="2 3">
    <name type="scientific">Lentinus brumalis</name>
    <dbReference type="NCBI Taxonomy" id="2498619"/>
    <lineage>
        <taxon>Eukaryota</taxon>
        <taxon>Fungi</taxon>
        <taxon>Dikarya</taxon>
        <taxon>Basidiomycota</taxon>
        <taxon>Agaricomycotina</taxon>
        <taxon>Agaricomycetes</taxon>
        <taxon>Polyporales</taxon>
        <taxon>Polyporaceae</taxon>
        <taxon>Lentinus</taxon>
    </lineage>
</organism>
<evidence type="ECO:0000313" key="3">
    <source>
        <dbReference type="Proteomes" id="UP000256964"/>
    </source>
</evidence>
<evidence type="ECO:0000256" key="1">
    <source>
        <dbReference type="SAM" id="MobiDB-lite"/>
    </source>
</evidence>
<feature type="compositionally biased region" description="Pro residues" evidence="1">
    <location>
        <begin position="161"/>
        <end position="179"/>
    </location>
</feature>
<dbReference type="AlphaFoldDB" id="A0A371CWW6"/>
<evidence type="ECO:0000313" key="2">
    <source>
        <dbReference type="EMBL" id="RDX44773.1"/>
    </source>
</evidence>
<feature type="region of interest" description="Disordered" evidence="1">
    <location>
        <begin position="150"/>
        <end position="221"/>
    </location>
</feature>
<dbReference type="EMBL" id="KZ857445">
    <property type="protein sequence ID" value="RDX44773.1"/>
    <property type="molecule type" value="Genomic_DNA"/>
</dbReference>
<accession>A0A371CWW6</accession>
<gene>
    <name evidence="2" type="ORF">OH76DRAFT_1486797</name>
</gene>
<protein>
    <submittedName>
        <fullName evidence="2">Uncharacterized protein</fullName>
    </submittedName>
</protein>
<dbReference type="Proteomes" id="UP000256964">
    <property type="component" value="Unassembled WGS sequence"/>
</dbReference>
<reference evidence="2 3" key="1">
    <citation type="journal article" date="2018" name="Biotechnol. Biofuels">
        <title>Integrative visual omics of the white-rot fungus Polyporus brumalis exposes the biotechnological potential of its oxidative enzymes for delignifying raw plant biomass.</title>
        <authorList>
            <person name="Miyauchi S."/>
            <person name="Rancon A."/>
            <person name="Drula E."/>
            <person name="Hage H."/>
            <person name="Chaduli D."/>
            <person name="Favel A."/>
            <person name="Grisel S."/>
            <person name="Henrissat B."/>
            <person name="Herpoel-Gimbert I."/>
            <person name="Ruiz-Duenas F.J."/>
            <person name="Chevret D."/>
            <person name="Hainaut M."/>
            <person name="Lin J."/>
            <person name="Wang M."/>
            <person name="Pangilinan J."/>
            <person name="Lipzen A."/>
            <person name="Lesage-Meessen L."/>
            <person name="Navarro D."/>
            <person name="Riley R."/>
            <person name="Grigoriev I.V."/>
            <person name="Zhou S."/>
            <person name="Raouche S."/>
            <person name="Rosso M.N."/>
        </authorList>
    </citation>
    <scope>NUCLEOTIDE SEQUENCE [LARGE SCALE GENOMIC DNA]</scope>
    <source>
        <strain evidence="2 3">BRFM 1820</strain>
    </source>
</reference>
<keyword evidence="3" id="KW-1185">Reference proteome</keyword>
<proteinExistence type="predicted"/>